<feature type="signal peptide" evidence="6">
    <location>
        <begin position="1"/>
        <end position="25"/>
    </location>
</feature>
<proteinExistence type="inferred from homology"/>
<dbReference type="EMBL" id="GFDF01006121">
    <property type="protein sequence ID" value="JAV07963.1"/>
    <property type="molecule type" value="Transcribed_RNA"/>
</dbReference>
<dbReference type="GO" id="GO:0005576">
    <property type="term" value="C:extracellular region"/>
    <property type="evidence" value="ECO:0007669"/>
    <property type="project" value="UniProtKB-SubCell"/>
</dbReference>
<evidence type="ECO:0000256" key="2">
    <source>
        <dbReference type="ARBA" id="ARBA00009127"/>
    </source>
</evidence>
<evidence type="ECO:0000256" key="1">
    <source>
        <dbReference type="ARBA" id="ARBA00004613"/>
    </source>
</evidence>
<feature type="chain" id="PRO_5012340617" evidence="6">
    <location>
        <begin position="26"/>
        <end position="408"/>
    </location>
</feature>
<evidence type="ECO:0000256" key="4">
    <source>
        <dbReference type="ARBA" id="ARBA00022729"/>
    </source>
</evidence>
<organism evidence="7">
    <name type="scientific">Nyssomyia neivai</name>
    <dbReference type="NCBI Taxonomy" id="330878"/>
    <lineage>
        <taxon>Eukaryota</taxon>
        <taxon>Metazoa</taxon>
        <taxon>Ecdysozoa</taxon>
        <taxon>Arthropoda</taxon>
        <taxon>Hexapoda</taxon>
        <taxon>Insecta</taxon>
        <taxon>Pterygota</taxon>
        <taxon>Neoptera</taxon>
        <taxon>Endopterygota</taxon>
        <taxon>Diptera</taxon>
        <taxon>Nematocera</taxon>
        <taxon>Psychodoidea</taxon>
        <taxon>Psychodidae</taxon>
        <taxon>Nyssomyia</taxon>
    </lineage>
</organism>
<reference evidence="7" key="1">
    <citation type="submission" date="2016-12" db="EMBL/GenBank/DDBJ databases">
        <title>An insight into the sialome and mialome of the sand fly, Nyssomyia neivai.</title>
        <authorList>
            <person name="Sebastian V."/>
            <person name="Goulart T.M."/>
            <person name="Oliveira W."/>
            <person name="Calvo E."/>
            <person name="Oliveira L.F."/>
            <person name="Pinto M.C."/>
            <person name="Rosselino A.M."/>
            <person name="Ribeiro J.M."/>
        </authorList>
    </citation>
    <scope>NUCLEOTIDE SEQUENCE</scope>
</reference>
<sequence length="408" mass="47132">MENIPKFISLFFIAFLYFHVISVDAKVHSVYNWNTFTFKNLPHKGESIVEGHHYQYYNSCNIVPSSISYNCHHKCLLVSFPRKAHSIPTTLAFLDHKHQHHHTKSPALSGFPSYVHNFVPGWFGVDTLPADDYNYNIYQGYTKTTPYFKSHHFVSAAYLVANYKCQVLYILDTGTLEYPEGNICVRPPILWGFSIDGCSEHEFDKPAALKVTIPAHLVKDPTGFGQVELDNYGNCEEFALYLANYKDCKFVVYDNVKRSFWTFDYNAYNPLAGTPFNYQVREPYNTGVVSLTATFQFVDHYSKDKGAVLFYDHYTKVLFSVYWFDCKVTCWHTKNPLDDKHVVTLYSDLKYGADLTIDSDRNIWFLLLDTNANPIVYRHDVHEYKAQLYTANVDNLIHGTACDPKYIG</sequence>
<comment type="similarity">
    <text evidence="2">Belongs to the major royal jelly protein family.</text>
</comment>
<dbReference type="AlphaFoldDB" id="A0A1L8DNB3"/>
<evidence type="ECO:0000256" key="5">
    <source>
        <dbReference type="ARBA" id="ARBA00023180"/>
    </source>
</evidence>
<keyword evidence="3" id="KW-0964">Secreted</keyword>
<dbReference type="InterPro" id="IPR017996">
    <property type="entry name" value="MRJP/yellow-related"/>
</dbReference>
<evidence type="ECO:0000313" key="7">
    <source>
        <dbReference type="EMBL" id="JAV07963.1"/>
    </source>
</evidence>
<dbReference type="PANTHER" id="PTHR10009">
    <property type="entry name" value="PROTEIN YELLOW-RELATED"/>
    <property type="match status" value="1"/>
</dbReference>
<keyword evidence="5" id="KW-0325">Glycoprotein</keyword>
<protein>
    <submittedName>
        <fullName evidence="7">Putative yellow-related salivary protein</fullName>
    </submittedName>
</protein>
<dbReference type="PANTHER" id="PTHR10009:SF7">
    <property type="entry name" value="GH10609P-RELATED"/>
    <property type="match status" value="1"/>
</dbReference>
<dbReference type="InterPro" id="IPR011042">
    <property type="entry name" value="6-blade_b-propeller_TolB-like"/>
</dbReference>
<dbReference type="Gene3D" id="2.120.10.30">
    <property type="entry name" value="TolB, C-terminal domain"/>
    <property type="match status" value="2"/>
</dbReference>
<dbReference type="Pfam" id="PF03022">
    <property type="entry name" value="MRJP"/>
    <property type="match status" value="2"/>
</dbReference>
<evidence type="ECO:0000256" key="6">
    <source>
        <dbReference type="SAM" id="SignalP"/>
    </source>
</evidence>
<comment type="subcellular location">
    <subcellularLocation>
        <location evidence="1">Secreted</location>
    </subcellularLocation>
</comment>
<accession>A0A1L8DNB3</accession>
<evidence type="ECO:0000256" key="3">
    <source>
        <dbReference type="ARBA" id="ARBA00022525"/>
    </source>
</evidence>
<name>A0A1L8DNB3_9DIPT</name>
<keyword evidence="4 6" id="KW-0732">Signal</keyword>